<dbReference type="eggNOG" id="COG2080">
    <property type="taxonomic scope" value="Bacteria"/>
</dbReference>
<reference evidence="7 8" key="1">
    <citation type="journal article" date="2013" name="Appl. Environ. Microbiol.">
        <title>Genome analysis suggests that the soil oligotrophic bacterium Agromonas oligotrophica (Bradyrhizobium oligotrophicum) is a nitrogen-fixing symbiont of Aeschynomene indica.</title>
        <authorList>
            <person name="Okubo T."/>
            <person name="Fukushima S."/>
            <person name="Itakura M."/>
            <person name="Oshima K."/>
            <person name="Longtonglang A."/>
            <person name="Teaumroong N."/>
            <person name="Mitsui H."/>
            <person name="Hattori M."/>
            <person name="Hattori R."/>
            <person name="Hattori T."/>
            <person name="Minamisawa K."/>
        </authorList>
    </citation>
    <scope>NUCLEOTIDE SEQUENCE [LARGE SCALE GENOMIC DNA]</scope>
    <source>
        <strain evidence="7 8">S58</strain>
    </source>
</reference>
<evidence type="ECO:0000256" key="2">
    <source>
        <dbReference type="ARBA" id="ARBA00022723"/>
    </source>
</evidence>
<dbReference type="AlphaFoldDB" id="M4ZAB1"/>
<dbReference type="GO" id="GO:0051537">
    <property type="term" value="F:2 iron, 2 sulfur cluster binding"/>
    <property type="evidence" value="ECO:0007669"/>
    <property type="project" value="UniProtKB-KW"/>
</dbReference>
<feature type="domain" description="2Fe-2S ferredoxin-type" evidence="6">
    <location>
        <begin position="18"/>
        <end position="94"/>
    </location>
</feature>
<evidence type="ECO:0000259" key="6">
    <source>
        <dbReference type="PROSITE" id="PS51085"/>
    </source>
</evidence>
<protein>
    <submittedName>
        <fullName evidence="7">Putative carbon-monoxide dehydrogenase small subunit, CoxS-like protein</fullName>
    </submittedName>
</protein>
<keyword evidence="1" id="KW-0001">2Fe-2S</keyword>
<evidence type="ECO:0000256" key="4">
    <source>
        <dbReference type="ARBA" id="ARBA00023004"/>
    </source>
</evidence>
<organism evidence="7 8">
    <name type="scientific">Bradyrhizobium oligotrophicum S58</name>
    <dbReference type="NCBI Taxonomy" id="1245469"/>
    <lineage>
        <taxon>Bacteria</taxon>
        <taxon>Pseudomonadati</taxon>
        <taxon>Pseudomonadota</taxon>
        <taxon>Alphaproteobacteria</taxon>
        <taxon>Hyphomicrobiales</taxon>
        <taxon>Nitrobacteraceae</taxon>
        <taxon>Bradyrhizobium</taxon>
    </lineage>
</organism>
<dbReference type="RefSeq" id="WP_015667362.1">
    <property type="nucleotide sequence ID" value="NC_020453.1"/>
</dbReference>
<sequence>MSGHPTMPIDIDEPDEAVRVRLVVNGRKTVCEVAPRDTLVDCLRNQLELTGTHAGCEMGACGACLVQLDGHAVHACLMFAVQAEGARIDTIEGLSESGAIADLQAEFHRRNALQCGFCTPGMLMTAHELLSNVARPSREAIRDALSGNFCRCTGYEAIVDAIAAVAEARAARAAEGTPQ</sequence>
<dbReference type="GeneID" id="301818069"/>
<evidence type="ECO:0000256" key="5">
    <source>
        <dbReference type="ARBA" id="ARBA00023014"/>
    </source>
</evidence>
<dbReference type="InterPro" id="IPR012675">
    <property type="entry name" value="Beta-grasp_dom_sf"/>
</dbReference>
<dbReference type="InterPro" id="IPR001041">
    <property type="entry name" value="2Fe-2S_ferredoxin-type"/>
</dbReference>
<dbReference type="PROSITE" id="PS51085">
    <property type="entry name" value="2FE2S_FER_2"/>
    <property type="match status" value="1"/>
</dbReference>
<dbReference type="Pfam" id="PF01799">
    <property type="entry name" value="Fer2_2"/>
    <property type="match status" value="1"/>
</dbReference>
<dbReference type="InterPro" id="IPR002888">
    <property type="entry name" value="2Fe-2S-bd"/>
</dbReference>
<dbReference type="SUPFAM" id="SSF54292">
    <property type="entry name" value="2Fe-2S ferredoxin-like"/>
    <property type="match status" value="1"/>
</dbReference>
<keyword evidence="4" id="KW-0408">Iron</keyword>
<evidence type="ECO:0000313" key="7">
    <source>
        <dbReference type="EMBL" id="BAM90256.1"/>
    </source>
</evidence>
<dbReference type="Gene3D" id="3.10.20.30">
    <property type="match status" value="1"/>
</dbReference>
<dbReference type="PANTHER" id="PTHR44379:SF8">
    <property type="entry name" value="XANTHINE DEHYDROGENASE IRON-SULFUR-BINDING SUBUNIT XDHC-RELATED"/>
    <property type="match status" value="1"/>
</dbReference>
<dbReference type="InterPro" id="IPR036010">
    <property type="entry name" value="2Fe-2S_ferredoxin-like_sf"/>
</dbReference>
<keyword evidence="3" id="KW-0560">Oxidoreductase</keyword>
<dbReference type="FunFam" id="3.10.20.30:FF:000020">
    <property type="entry name" value="Xanthine dehydrogenase iron-sulfur subunit"/>
    <property type="match status" value="1"/>
</dbReference>
<accession>M4ZAB1</accession>
<dbReference type="PATRIC" id="fig|1245469.3.peg.4372"/>
<dbReference type="SUPFAM" id="SSF47741">
    <property type="entry name" value="CO dehydrogenase ISP C-domain like"/>
    <property type="match status" value="1"/>
</dbReference>
<evidence type="ECO:0000256" key="3">
    <source>
        <dbReference type="ARBA" id="ARBA00023002"/>
    </source>
</evidence>
<dbReference type="STRING" id="1245469.S58_42710"/>
<evidence type="ECO:0000313" key="8">
    <source>
        <dbReference type="Proteomes" id="UP000011841"/>
    </source>
</evidence>
<name>M4ZAB1_9BRAD</name>
<dbReference type="PROSITE" id="PS00197">
    <property type="entry name" value="2FE2S_FER_1"/>
    <property type="match status" value="1"/>
</dbReference>
<keyword evidence="8" id="KW-1185">Reference proteome</keyword>
<dbReference type="InterPro" id="IPR036884">
    <property type="entry name" value="2Fe-2S-bd_dom_sf"/>
</dbReference>
<dbReference type="EMBL" id="AP012603">
    <property type="protein sequence ID" value="BAM90256.1"/>
    <property type="molecule type" value="Genomic_DNA"/>
</dbReference>
<dbReference type="Gene3D" id="1.10.150.120">
    <property type="entry name" value="[2Fe-2S]-binding domain"/>
    <property type="match status" value="1"/>
</dbReference>
<keyword evidence="5" id="KW-0411">Iron-sulfur</keyword>
<dbReference type="InterPro" id="IPR006058">
    <property type="entry name" value="2Fe2S_fd_BS"/>
</dbReference>
<dbReference type="GO" id="GO:0016491">
    <property type="term" value="F:oxidoreductase activity"/>
    <property type="evidence" value="ECO:0007669"/>
    <property type="project" value="UniProtKB-KW"/>
</dbReference>
<dbReference type="PANTHER" id="PTHR44379">
    <property type="entry name" value="OXIDOREDUCTASE WITH IRON-SULFUR SUBUNIT"/>
    <property type="match status" value="1"/>
</dbReference>
<evidence type="ECO:0000256" key="1">
    <source>
        <dbReference type="ARBA" id="ARBA00022714"/>
    </source>
</evidence>
<dbReference type="HOGENOM" id="CLU_052511_3_1_5"/>
<dbReference type="CDD" id="cd00207">
    <property type="entry name" value="fer2"/>
    <property type="match status" value="1"/>
</dbReference>
<proteinExistence type="predicted"/>
<dbReference type="InterPro" id="IPR051452">
    <property type="entry name" value="Diverse_Oxidoreductases"/>
</dbReference>
<dbReference type="KEGG" id="aol:S58_42710"/>
<dbReference type="GO" id="GO:0046872">
    <property type="term" value="F:metal ion binding"/>
    <property type="evidence" value="ECO:0007669"/>
    <property type="project" value="UniProtKB-KW"/>
</dbReference>
<keyword evidence="2" id="KW-0479">Metal-binding</keyword>
<gene>
    <name evidence="7" type="ORF">S58_42710</name>
</gene>
<dbReference type="Proteomes" id="UP000011841">
    <property type="component" value="Chromosome"/>
</dbReference>
<dbReference type="Pfam" id="PF00111">
    <property type="entry name" value="Fer2"/>
    <property type="match status" value="1"/>
</dbReference>